<dbReference type="PANTHER" id="PTHR43473">
    <property type="entry name" value="MAGNESIUM-CHELATASE SUBUNIT CHLD, CHLOROPLASTIC"/>
    <property type="match status" value="1"/>
</dbReference>
<gene>
    <name evidence="3" type="ORF">TSPGSL018_23484</name>
</gene>
<feature type="region of interest" description="Disordered" evidence="1">
    <location>
        <begin position="1"/>
        <end position="54"/>
    </location>
</feature>
<dbReference type="InterPro" id="IPR036465">
    <property type="entry name" value="vWFA_dom_sf"/>
</dbReference>
<dbReference type="Gene3D" id="3.40.50.410">
    <property type="entry name" value="von Willebrand factor, type A domain"/>
    <property type="match status" value="1"/>
</dbReference>
<evidence type="ECO:0000256" key="1">
    <source>
        <dbReference type="SAM" id="MobiDB-lite"/>
    </source>
</evidence>
<name>A0A061RQY6_9CHLO</name>
<evidence type="ECO:0000259" key="2">
    <source>
        <dbReference type="PROSITE" id="PS50234"/>
    </source>
</evidence>
<dbReference type="AlphaFoldDB" id="A0A061RQY6"/>
<dbReference type="EMBL" id="GBEZ01010366">
    <property type="protein sequence ID" value="JAC75302.1"/>
    <property type="molecule type" value="Transcribed_RNA"/>
</dbReference>
<dbReference type="SUPFAM" id="SSF53300">
    <property type="entry name" value="vWA-like"/>
    <property type="match status" value="1"/>
</dbReference>
<dbReference type="InterPro" id="IPR002035">
    <property type="entry name" value="VWF_A"/>
</dbReference>
<feature type="compositionally biased region" description="Gly residues" evidence="1">
    <location>
        <begin position="1"/>
        <end position="15"/>
    </location>
</feature>
<sequence>GGGGGASRPGRGGPCGVHVQRRGRRSRPRAAGAGKRCPQVRGGEGGPPAQGRHLLAGTWPLCEADVAKGRGPSARGGRNDASSGAPAAGEAAAVAEERLLRILPGYVPKRDRRVNIEMDDIRVKKLARRTGRLVIFVVDASGSMALNRMSAAKGAALTILSESYKSRNQIALVPFYGTAAPCLVPPTRAVALARRRLEEMPCGGGTPLAQGIVTAVRVAVAARKRGAVGQVSVVLITDGRANIPLEMCTAQPSGSGAVHARSVEGTVVATPRAEIEEEAVRTARLLPRNGIDLVVVDTESHFLARGLGQRISEAGRGVHHRLPGGPAPGILQAAASLAGS</sequence>
<dbReference type="PANTHER" id="PTHR43473:SF2">
    <property type="entry name" value="MAGNESIUM-CHELATASE SUBUNIT CHLD, CHLOROPLASTIC"/>
    <property type="match status" value="1"/>
</dbReference>
<organism evidence="3">
    <name type="scientific">Tetraselmis sp. GSL018</name>
    <dbReference type="NCBI Taxonomy" id="582737"/>
    <lineage>
        <taxon>Eukaryota</taxon>
        <taxon>Viridiplantae</taxon>
        <taxon>Chlorophyta</taxon>
        <taxon>core chlorophytes</taxon>
        <taxon>Chlorodendrophyceae</taxon>
        <taxon>Chlorodendrales</taxon>
        <taxon>Chlorodendraceae</taxon>
        <taxon>Tetraselmis</taxon>
    </lineage>
</organism>
<feature type="non-terminal residue" evidence="3">
    <location>
        <position position="1"/>
    </location>
</feature>
<protein>
    <submittedName>
        <fullName evidence="3">Magnesium chelatase atpase subunit d</fullName>
    </submittedName>
</protein>
<proteinExistence type="predicted"/>
<evidence type="ECO:0000313" key="3">
    <source>
        <dbReference type="EMBL" id="JAC75302.1"/>
    </source>
</evidence>
<accession>A0A061RQY6</accession>
<dbReference type="Pfam" id="PF13519">
    <property type="entry name" value="VWA_2"/>
    <property type="match status" value="1"/>
</dbReference>
<reference evidence="3" key="1">
    <citation type="submission" date="2014-05" db="EMBL/GenBank/DDBJ databases">
        <title>The transcriptome of the halophilic microalga Tetraselmis sp. GSL018 isolated from the Great Salt Lake, Utah.</title>
        <authorList>
            <person name="Jinkerson R.E."/>
            <person name="D'Adamo S."/>
            <person name="Posewitz M.C."/>
        </authorList>
    </citation>
    <scope>NUCLEOTIDE SEQUENCE</scope>
    <source>
        <strain evidence="3">GSL018</strain>
    </source>
</reference>
<feature type="domain" description="VWFA" evidence="2">
    <location>
        <begin position="133"/>
        <end position="296"/>
    </location>
</feature>
<feature type="compositionally biased region" description="Basic residues" evidence="1">
    <location>
        <begin position="19"/>
        <end position="28"/>
    </location>
</feature>
<dbReference type="PROSITE" id="PS50234">
    <property type="entry name" value="VWFA"/>
    <property type="match status" value="1"/>
</dbReference>
<dbReference type="SMART" id="SM00327">
    <property type="entry name" value="VWA"/>
    <property type="match status" value="1"/>
</dbReference>